<name>A0A170VAT0_TRIIF</name>
<evidence type="ECO:0000313" key="1">
    <source>
        <dbReference type="EMBL" id="JAR96492.1"/>
    </source>
</evidence>
<organism evidence="1">
    <name type="scientific">Triatoma infestans</name>
    <name type="common">Assassin bug</name>
    <dbReference type="NCBI Taxonomy" id="30076"/>
    <lineage>
        <taxon>Eukaryota</taxon>
        <taxon>Metazoa</taxon>
        <taxon>Ecdysozoa</taxon>
        <taxon>Arthropoda</taxon>
        <taxon>Hexapoda</taxon>
        <taxon>Insecta</taxon>
        <taxon>Pterygota</taxon>
        <taxon>Neoptera</taxon>
        <taxon>Paraneoptera</taxon>
        <taxon>Hemiptera</taxon>
        <taxon>Heteroptera</taxon>
        <taxon>Panheteroptera</taxon>
        <taxon>Cimicomorpha</taxon>
        <taxon>Reduviidae</taxon>
        <taxon>Triatominae</taxon>
        <taxon>Triatoma</taxon>
    </lineage>
</organism>
<proteinExistence type="predicted"/>
<accession>A0A170VAT0</accession>
<reference evidence="1" key="1">
    <citation type="submission" date="2016-04" db="EMBL/GenBank/DDBJ databases">
        <authorList>
            <person name="Calderon-Fernandez G.M.Sr."/>
        </authorList>
    </citation>
    <scope>NUCLEOTIDE SEQUENCE</scope>
    <source>
        <strain evidence="1">Int1</strain>
        <tissue evidence="1">Integument</tissue>
    </source>
</reference>
<keyword evidence="1" id="KW-0808">Transferase</keyword>
<feature type="non-terminal residue" evidence="1">
    <location>
        <position position="1"/>
    </location>
</feature>
<dbReference type="EMBL" id="GEMB01006869">
    <property type="protein sequence ID" value="JAR96492.1"/>
    <property type="molecule type" value="Transcribed_RNA"/>
</dbReference>
<dbReference type="GO" id="GO:0003964">
    <property type="term" value="F:RNA-directed DNA polymerase activity"/>
    <property type="evidence" value="ECO:0007669"/>
    <property type="project" value="UniProtKB-KW"/>
</dbReference>
<dbReference type="AlphaFoldDB" id="A0A170VAT0"/>
<sequence length="84" mass="9787">SLLAHFDDFRDFFTRNFYHVIALSGTWLKPHVNDTVVSLSDYCLIRWDRLETTGRGMGLYVHRTLKMKVLATSGSIYCSRPEFL</sequence>
<keyword evidence="1" id="KW-0548">Nucleotidyltransferase</keyword>
<protein>
    <submittedName>
        <fullName evidence="1">Reverse transcriptase-9</fullName>
    </submittedName>
</protein>
<reference evidence="1" key="2">
    <citation type="journal article" date="2017" name="J. Med. Entomol.">
        <title>Transcriptome Analysis of the Triatoma infestans (Hemiptera: Reduviidae) Integument.</title>
        <authorList>
            <person name="Calderon-Fernandez G.M."/>
            <person name="Moriconi D.E."/>
            <person name="Dulbecco A.B."/>
            <person name="Juarez M.P."/>
        </authorList>
    </citation>
    <scope>NUCLEOTIDE SEQUENCE</scope>
    <source>
        <strain evidence="1">Int1</strain>
        <tissue evidence="1">Integument</tissue>
    </source>
</reference>
<keyword evidence="1" id="KW-0695">RNA-directed DNA polymerase</keyword>